<evidence type="ECO:0000256" key="5">
    <source>
        <dbReference type="ARBA" id="ARBA00022989"/>
    </source>
</evidence>
<evidence type="ECO:0000256" key="1">
    <source>
        <dbReference type="ARBA" id="ARBA00004651"/>
    </source>
</evidence>
<evidence type="ECO:0000313" key="8">
    <source>
        <dbReference type="EMBL" id="GAH59498.1"/>
    </source>
</evidence>
<dbReference type="Gene3D" id="1.10.3720.10">
    <property type="entry name" value="MetI-like"/>
    <property type="match status" value="1"/>
</dbReference>
<protein>
    <recommendedName>
        <fullName evidence="9">ABC transmembrane type-1 domain-containing protein</fullName>
    </recommendedName>
</protein>
<comment type="caution">
    <text evidence="8">The sequence shown here is derived from an EMBL/GenBank/DDBJ whole genome shotgun (WGS) entry which is preliminary data.</text>
</comment>
<dbReference type="AlphaFoldDB" id="X1IPQ3"/>
<feature type="non-terminal residue" evidence="8">
    <location>
        <position position="73"/>
    </location>
</feature>
<dbReference type="EMBL" id="BARU01020017">
    <property type="protein sequence ID" value="GAH59498.1"/>
    <property type="molecule type" value="Genomic_DNA"/>
</dbReference>
<keyword evidence="4 7" id="KW-0812">Transmembrane</keyword>
<keyword evidence="6 7" id="KW-0472">Membrane</keyword>
<proteinExistence type="predicted"/>
<dbReference type="InterPro" id="IPR050901">
    <property type="entry name" value="BP-dep_ABC_trans_perm"/>
</dbReference>
<keyword evidence="5 7" id="KW-1133">Transmembrane helix</keyword>
<dbReference type="SUPFAM" id="SSF161098">
    <property type="entry name" value="MetI-like"/>
    <property type="match status" value="1"/>
</dbReference>
<evidence type="ECO:0000256" key="6">
    <source>
        <dbReference type="ARBA" id="ARBA00023136"/>
    </source>
</evidence>
<comment type="subcellular location">
    <subcellularLocation>
        <location evidence="1">Cell membrane</location>
        <topology evidence="1">Multi-pass membrane protein</topology>
    </subcellularLocation>
</comment>
<sequence length="73" mass="8306">MAVALFVFIFAWQEYMFALTLGMRTLPVGLSLFIGFREVLWGPLMAGCVLMTLPVVIVFMYFQKYLVYGLTLG</sequence>
<dbReference type="PANTHER" id="PTHR32243">
    <property type="entry name" value="MALTOSE TRANSPORT SYSTEM PERMEASE-RELATED"/>
    <property type="match status" value="1"/>
</dbReference>
<evidence type="ECO:0008006" key="9">
    <source>
        <dbReference type="Google" id="ProtNLM"/>
    </source>
</evidence>
<evidence type="ECO:0000256" key="2">
    <source>
        <dbReference type="ARBA" id="ARBA00022448"/>
    </source>
</evidence>
<accession>X1IPQ3</accession>
<evidence type="ECO:0000256" key="7">
    <source>
        <dbReference type="SAM" id="Phobius"/>
    </source>
</evidence>
<name>X1IPQ3_9ZZZZ</name>
<evidence type="ECO:0000256" key="4">
    <source>
        <dbReference type="ARBA" id="ARBA00022692"/>
    </source>
</evidence>
<dbReference type="GO" id="GO:0005886">
    <property type="term" value="C:plasma membrane"/>
    <property type="evidence" value="ECO:0007669"/>
    <property type="project" value="UniProtKB-SubCell"/>
</dbReference>
<organism evidence="8">
    <name type="scientific">marine sediment metagenome</name>
    <dbReference type="NCBI Taxonomy" id="412755"/>
    <lineage>
        <taxon>unclassified sequences</taxon>
        <taxon>metagenomes</taxon>
        <taxon>ecological metagenomes</taxon>
    </lineage>
</organism>
<dbReference type="PANTHER" id="PTHR32243:SF18">
    <property type="entry name" value="INNER MEMBRANE ABC TRANSPORTER PERMEASE PROTEIN YCJP"/>
    <property type="match status" value="1"/>
</dbReference>
<keyword evidence="2" id="KW-0813">Transport</keyword>
<keyword evidence="3" id="KW-1003">Cell membrane</keyword>
<evidence type="ECO:0000256" key="3">
    <source>
        <dbReference type="ARBA" id="ARBA00022475"/>
    </source>
</evidence>
<reference evidence="8" key="1">
    <citation type="journal article" date="2014" name="Front. Microbiol.">
        <title>High frequency of phylogenetically diverse reductive dehalogenase-homologous genes in deep subseafloor sedimentary metagenomes.</title>
        <authorList>
            <person name="Kawai M."/>
            <person name="Futagami T."/>
            <person name="Toyoda A."/>
            <person name="Takaki Y."/>
            <person name="Nishi S."/>
            <person name="Hori S."/>
            <person name="Arai W."/>
            <person name="Tsubouchi T."/>
            <person name="Morono Y."/>
            <person name="Uchiyama I."/>
            <person name="Ito T."/>
            <person name="Fujiyama A."/>
            <person name="Inagaki F."/>
            <person name="Takami H."/>
        </authorList>
    </citation>
    <scope>NUCLEOTIDE SEQUENCE</scope>
    <source>
        <strain evidence="8">Expedition CK06-06</strain>
    </source>
</reference>
<dbReference type="InterPro" id="IPR035906">
    <property type="entry name" value="MetI-like_sf"/>
</dbReference>
<gene>
    <name evidence="8" type="ORF">S03H2_32917</name>
</gene>
<feature type="transmembrane region" description="Helical" evidence="7">
    <location>
        <begin position="42"/>
        <end position="62"/>
    </location>
</feature>